<evidence type="ECO:0000313" key="3">
    <source>
        <dbReference type="Proteomes" id="UP000015104"/>
    </source>
</evidence>
<dbReference type="EMBL" id="CAEY01001942">
    <property type="status" value="NOT_ANNOTATED_CDS"/>
    <property type="molecule type" value="Genomic_DNA"/>
</dbReference>
<keyword evidence="1" id="KW-0812">Transmembrane</keyword>
<sequence>MKRLILGYRCCYTKIEKIKKIRFDFSTKSISKFSNLNVTKNDLLRAIDDLEHFERTTRTLDRSKSCKYFQLQSLIIFLLNLFYAMQFLVLSVTDNQSILLYLGDRFVSTSFRKELNYISHFGTFMPCMVKIFLLHLNQLNQKSLLDVFDEYKESLQEPNKEFVLLSKNDQLFRNFYYSCIKSYKYIPIGTIFVFVLLQLTTMTCNYTSFNILFFQCISLATEIPLYYLIFTSALWLFIMAMLLGNLVTLSISELTTECKKLNSVEEYTWHNAASFYYKHSLLSNWIDFFNAQLAWILLALYVYAAFHNILIFFYLTQFTFDDFGVKFIVAFTNLLLVIVIYVTILYATVIGQKACVLHRSIYQLTADVGKSFNLKIALKKLETLERLAARKMCAYIGNYIHVDNNNTLLFTLECGSLYLLFCTNINRNNQ</sequence>
<feature type="transmembrane region" description="Helical" evidence="1">
    <location>
        <begin position="293"/>
        <end position="315"/>
    </location>
</feature>
<evidence type="ECO:0000313" key="2">
    <source>
        <dbReference type="EnsemblMetazoa" id="tetur08g01510.1"/>
    </source>
</evidence>
<evidence type="ECO:0000256" key="1">
    <source>
        <dbReference type="SAM" id="Phobius"/>
    </source>
</evidence>
<keyword evidence="1" id="KW-1133">Transmembrane helix</keyword>
<dbReference type="AlphaFoldDB" id="T1KAS0"/>
<accession>T1KAS0</accession>
<name>T1KAS0_TETUR</name>
<dbReference type="EnsemblMetazoa" id="tetur08g01510.1">
    <property type="protein sequence ID" value="tetur08g01510.1"/>
    <property type="gene ID" value="tetur08g01510"/>
</dbReference>
<keyword evidence="3" id="KW-1185">Reference proteome</keyword>
<proteinExistence type="predicted"/>
<feature type="transmembrane region" description="Helical" evidence="1">
    <location>
        <begin position="225"/>
        <end position="251"/>
    </location>
</feature>
<protein>
    <recommendedName>
        <fullName evidence="4">Gustatory receptor</fullName>
    </recommendedName>
</protein>
<evidence type="ECO:0008006" key="4">
    <source>
        <dbReference type="Google" id="ProtNLM"/>
    </source>
</evidence>
<keyword evidence="1" id="KW-0472">Membrane</keyword>
<feature type="transmembrane region" description="Helical" evidence="1">
    <location>
        <begin position="191"/>
        <end position="213"/>
    </location>
</feature>
<reference evidence="2" key="2">
    <citation type="submission" date="2015-06" db="UniProtKB">
        <authorList>
            <consortium name="EnsemblMetazoa"/>
        </authorList>
    </citation>
    <scope>IDENTIFICATION</scope>
</reference>
<dbReference type="Proteomes" id="UP000015104">
    <property type="component" value="Unassembled WGS sequence"/>
</dbReference>
<organism evidence="2 3">
    <name type="scientific">Tetranychus urticae</name>
    <name type="common">Two-spotted spider mite</name>
    <dbReference type="NCBI Taxonomy" id="32264"/>
    <lineage>
        <taxon>Eukaryota</taxon>
        <taxon>Metazoa</taxon>
        <taxon>Ecdysozoa</taxon>
        <taxon>Arthropoda</taxon>
        <taxon>Chelicerata</taxon>
        <taxon>Arachnida</taxon>
        <taxon>Acari</taxon>
        <taxon>Acariformes</taxon>
        <taxon>Trombidiformes</taxon>
        <taxon>Prostigmata</taxon>
        <taxon>Eleutherengona</taxon>
        <taxon>Raphignathae</taxon>
        <taxon>Tetranychoidea</taxon>
        <taxon>Tetranychidae</taxon>
        <taxon>Tetranychus</taxon>
    </lineage>
</organism>
<feature type="transmembrane region" description="Helical" evidence="1">
    <location>
        <begin position="327"/>
        <end position="349"/>
    </location>
</feature>
<dbReference type="HOGENOM" id="CLU_638317_0_0_1"/>
<feature type="transmembrane region" description="Helical" evidence="1">
    <location>
        <begin position="68"/>
        <end position="92"/>
    </location>
</feature>
<reference evidence="3" key="1">
    <citation type="submission" date="2011-08" db="EMBL/GenBank/DDBJ databases">
        <authorList>
            <person name="Rombauts S."/>
        </authorList>
    </citation>
    <scope>NUCLEOTIDE SEQUENCE</scope>
    <source>
        <strain evidence="3">London</strain>
    </source>
</reference>